<feature type="binding site" evidence="7">
    <location>
        <position position="118"/>
    </location>
    <ligand>
        <name>Zn(2+)</name>
        <dbReference type="ChEBI" id="CHEBI:29105"/>
    </ligand>
</feature>
<dbReference type="SUPFAM" id="SSF46785">
    <property type="entry name" value="Winged helix' DNA-binding domain"/>
    <property type="match status" value="1"/>
</dbReference>
<accession>A0A1I6TF17</accession>
<dbReference type="InterPro" id="IPR036390">
    <property type="entry name" value="WH_DNA-bd_sf"/>
</dbReference>
<evidence type="ECO:0000256" key="6">
    <source>
        <dbReference type="ARBA" id="ARBA00023163"/>
    </source>
</evidence>
<dbReference type="GO" id="GO:1900376">
    <property type="term" value="P:regulation of secondary metabolite biosynthetic process"/>
    <property type="evidence" value="ECO:0007669"/>
    <property type="project" value="TreeGrafter"/>
</dbReference>
<feature type="binding site" evidence="7">
    <location>
        <position position="155"/>
    </location>
    <ligand>
        <name>Zn(2+)</name>
        <dbReference type="ChEBI" id="CHEBI:29105"/>
    </ligand>
</feature>
<keyword evidence="2" id="KW-0678">Repressor</keyword>
<reference evidence="9" key="1">
    <citation type="submission" date="2016-10" db="EMBL/GenBank/DDBJ databases">
        <authorList>
            <person name="Varghese N."/>
            <person name="Submissions S."/>
        </authorList>
    </citation>
    <scope>NUCLEOTIDE SEQUENCE [LARGE SCALE GENOMIC DNA]</scope>
    <source>
        <strain evidence="9">DSM 26894</strain>
    </source>
</reference>
<dbReference type="EMBL" id="FOZW01000006">
    <property type="protein sequence ID" value="SFS87783.1"/>
    <property type="molecule type" value="Genomic_DNA"/>
</dbReference>
<dbReference type="GO" id="GO:0045892">
    <property type="term" value="P:negative regulation of DNA-templated transcription"/>
    <property type="evidence" value="ECO:0007669"/>
    <property type="project" value="TreeGrafter"/>
</dbReference>
<dbReference type="InterPro" id="IPR036388">
    <property type="entry name" value="WH-like_DNA-bd_sf"/>
</dbReference>
<comment type="cofactor">
    <cofactor evidence="7">
        <name>Zn(2+)</name>
        <dbReference type="ChEBI" id="CHEBI:29105"/>
    </cofactor>
    <text evidence="7">Binds 1 zinc ion per subunit.</text>
</comment>
<dbReference type="InterPro" id="IPR043135">
    <property type="entry name" value="Fur_C"/>
</dbReference>
<evidence type="ECO:0000256" key="7">
    <source>
        <dbReference type="PIRSR" id="PIRSR602481-1"/>
    </source>
</evidence>
<dbReference type="Pfam" id="PF01475">
    <property type="entry name" value="FUR"/>
    <property type="match status" value="1"/>
</dbReference>
<evidence type="ECO:0000256" key="5">
    <source>
        <dbReference type="ARBA" id="ARBA00023125"/>
    </source>
</evidence>
<protein>
    <submittedName>
        <fullName evidence="8">Fur family transcriptional regulator, zinc uptake regulator</fullName>
    </submittedName>
</protein>
<dbReference type="Gene3D" id="3.30.1490.190">
    <property type="match status" value="1"/>
</dbReference>
<dbReference type="Gene3D" id="1.10.10.10">
    <property type="entry name" value="Winged helix-like DNA-binding domain superfamily/Winged helix DNA-binding domain"/>
    <property type="match status" value="1"/>
</dbReference>
<keyword evidence="4" id="KW-0805">Transcription regulation</keyword>
<evidence type="ECO:0000256" key="3">
    <source>
        <dbReference type="ARBA" id="ARBA00022833"/>
    </source>
</evidence>
<dbReference type="AlphaFoldDB" id="A0A1I6TF17"/>
<organism evidence="8 9">
    <name type="scientific">Alloyangia pacifica</name>
    <dbReference type="NCBI Taxonomy" id="311180"/>
    <lineage>
        <taxon>Bacteria</taxon>
        <taxon>Pseudomonadati</taxon>
        <taxon>Pseudomonadota</taxon>
        <taxon>Alphaproteobacteria</taxon>
        <taxon>Rhodobacterales</taxon>
        <taxon>Roseobacteraceae</taxon>
        <taxon>Alloyangia</taxon>
    </lineage>
</organism>
<gene>
    <name evidence="8" type="ORF">SAMN04488050_10621</name>
</gene>
<keyword evidence="6" id="KW-0804">Transcription</keyword>
<keyword evidence="5" id="KW-0238">DNA-binding</keyword>
<name>A0A1I6TF17_9RHOB</name>
<sequence>MTEHSDPLGFTKHDHAHCRDHALQAAEDTCAREGLSLTKQRRRVLELLLRKHKAMGAYELLDAMRDDGQPAQPPTVYRALDFLVSNGFAHKIERLNAFVACAHPGERHKPAFLLCSACGLVAEMPSQAIGAAVKAAAEELDFALERMVVEAEGLCPQCRGAAA</sequence>
<proteinExistence type="inferred from homology"/>
<dbReference type="Proteomes" id="UP000199392">
    <property type="component" value="Unassembled WGS sequence"/>
</dbReference>
<keyword evidence="3 7" id="KW-0862">Zinc</keyword>
<dbReference type="PANTHER" id="PTHR33202">
    <property type="entry name" value="ZINC UPTAKE REGULATION PROTEIN"/>
    <property type="match status" value="1"/>
</dbReference>
<evidence type="ECO:0000256" key="2">
    <source>
        <dbReference type="ARBA" id="ARBA00022491"/>
    </source>
</evidence>
<dbReference type="GO" id="GO:0008270">
    <property type="term" value="F:zinc ion binding"/>
    <property type="evidence" value="ECO:0007669"/>
    <property type="project" value="TreeGrafter"/>
</dbReference>
<dbReference type="STRING" id="311180.SAMN04488050_10621"/>
<dbReference type="OrthoDB" id="9801127at2"/>
<keyword evidence="9" id="KW-1185">Reference proteome</keyword>
<feature type="binding site" evidence="7">
    <location>
        <position position="158"/>
    </location>
    <ligand>
        <name>Zn(2+)</name>
        <dbReference type="ChEBI" id="CHEBI:29105"/>
    </ligand>
</feature>
<feature type="binding site" evidence="7">
    <location>
        <position position="115"/>
    </location>
    <ligand>
        <name>Zn(2+)</name>
        <dbReference type="ChEBI" id="CHEBI:29105"/>
    </ligand>
</feature>
<evidence type="ECO:0000313" key="9">
    <source>
        <dbReference type="Proteomes" id="UP000199392"/>
    </source>
</evidence>
<comment type="similarity">
    <text evidence="1">Belongs to the Fur family.</text>
</comment>
<dbReference type="GO" id="GO:0003700">
    <property type="term" value="F:DNA-binding transcription factor activity"/>
    <property type="evidence" value="ECO:0007669"/>
    <property type="project" value="InterPro"/>
</dbReference>
<evidence type="ECO:0000256" key="1">
    <source>
        <dbReference type="ARBA" id="ARBA00007957"/>
    </source>
</evidence>
<dbReference type="GO" id="GO:0005829">
    <property type="term" value="C:cytosol"/>
    <property type="evidence" value="ECO:0007669"/>
    <property type="project" value="TreeGrafter"/>
</dbReference>
<evidence type="ECO:0000256" key="4">
    <source>
        <dbReference type="ARBA" id="ARBA00023015"/>
    </source>
</evidence>
<dbReference type="GO" id="GO:0000976">
    <property type="term" value="F:transcription cis-regulatory region binding"/>
    <property type="evidence" value="ECO:0007669"/>
    <property type="project" value="TreeGrafter"/>
</dbReference>
<keyword evidence="7" id="KW-0479">Metal-binding</keyword>
<dbReference type="RefSeq" id="WP_092425425.1">
    <property type="nucleotide sequence ID" value="NZ_FNCL01000006.1"/>
</dbReference>
<evidence type="ECO:0000313" key="8">
    <source>
        <dbReference type="EMBL" id="SFS87783.1"/>
    </source>
</evidence>
<dbReference type="InterPro" id="IPR002481">
    <property type="entry name" value="FUR"/>
</dbReference>
<dbReference type="PANTHER" id="PTHR33202:SF6">
    <property type="entry name" value="ZINC UPTAKE REGULATION PROTEIN"/>
    <property type="match status" value="1"/>
</dbReference>